<dbReference type="InterPro" id="IPR011008">
    <property type="entry name" value="Dimeric_a/b-barrel"/>
</dbReference>
<keyword evidence="2" id="KW-0560">Oxidoreductase</keyword>
<dbReference type="InterPro" id="IPR007138">
    <property type="entry name" value="ABM_dom"/>
</dbReference>
<dbReference type="PANTHER" id="PTHR33336">
    <property type="entry name" value="QUINOL MONOOXYGENASE YGIN-RELATED"/>
    <property type="match status" value="1"/>
</dbReference>
<accession>A0A378WYW5</accession>
<dbReference type="SUPFAM" id="SSF54909">
    <property type="entry name" value="Dimeric alpha+beta barrel"/>
    <property type="match status" value="1"/>
</dbReference>
<dbReference type="EC" id="1.-.-.-" evidence="2"/>
<dbReference type="Pfam" id="PF03992">
    <property type="entry name" value="ABM"/>
    <property type="match status" value="1"/>
</dbReference>
<proteinExistence type="predicted"/>
<dbReference type="PROSITE" id="PS51725">
    <property type="entry name" value="ABM"/>
    <property type="match status" value="1"/>
</dbReference>
<dbReference type="EMBL" id="UGRU01000001">
    <property type="protein sequence ID" value="SUA45601.1"/>
    <property type="molecule type" value="Genomic_DNA"/>
</dbReference>
<organism evidence="2 3">
    <name type="scientific">Nocardia africana</name>
    <dbReference type="NCBI Taxonomy" id="134964"/>
    <lineage>
        <taxon>Bacteria</taxon>
        <taxon>Bacillati</taxon>
        <taxon>Actinomycetota</taxon>
        <taxon>Actinomycetes</taxon>
        <taxon>Mycobacteriales</taxon>
        <taxon>Nocardiaceae</taxon>
        <taxon>Nocardia</taxon>
    </lineage>
</organism>
<evidence type="ECO:0000313" key="3">
    <source>
        <dbReference type="Proteomes" id="UP000255082"/>
    </source>
</evidence>
<reference evidence="2 3" key="1">
    <citation type="submission" date="2018-06" db="EMBL/GenBank/DDBJ databases">
        <authorList>
            <consortium name="Pathogen Informatics"/>
            <person name="Doyle S."/>
        </authorList>
    </citation>
    <scope>NUCLEOTIDE SEQUENCE [LARGE SCALE GENOMIC DNA]</scope>
    <source>
        <strain evidence="2 3">NCTC13184</strain>
    </source>
</reference>
<evidence type="ECO:0000259" key="1">
    <source>
        <dbReference type="PROSITE" id="PS51725"/>
    </source>
</evidence>
<dbReference type="GO" id="GO:0004497">
    <property type="term" value="F:monooxygenase activity"/>
    <property type="evidence" value="ECO:0007669"/>
    <property type="project" value="UniProtKB-KW"/>
</dbReference>
<dbReference type="PANTHER" id="PTHR33336:SF3">
    <property type="entry name" value="ABM DOMAIN-CONTAINING PROTEIN"/>
    <property type="match status" value="1"/>
</dbReference>
<dbReference type="RefSeq" id="WP_062967673.1">
    <property type="nucleotide sequence ID" value="NZ_JAJFOE010000001.1"/>
</dbReference>
<dbReference type="Proteomes" id="UP000255082">
    <property type="component" value="Unassembled WGS sequence"/>
</dbReference>
<dbReference type="AlphaFoldDB" id="A0A378WYW5"/>
<feature type="domain" description="ABM" evidence="1">
    <location>
        <begin position="2"/>
        <end position="91"/>
    </location>
</feature>
<dbReference type="Gene3D" id="3.30.70.100">
    <property type="match status" value="1"/>
</dbReference>
<protein>
    <submittedName>
        <fullName evidence="2">Monooxygenase ycnE</fullName>
        <ecNumber evidence="2">1.-.-.-</ecNumber>
    </submittedName>
</protein>
<gene>
    <name evidence="2" type="primary">ycnE</name>
    <name evidence="2" type="ORF">NCTC13184_04125</name>
</gene>
<evidence type="ECO:0000313" key="2">
    <source>
        <dbReference type="EMBL" id="SUA45601.1"/>
    </source>
</evidence>
<dbReference type="OrthoDB" id="8452260at2"/>
<sequence>MIFIVVKFQVRPENIDNWLSRTEEFTKATRAEPGNLWFEWHRNVDDPSEFVLVEAFRDEQAGSDHVDSAHFRKGLESMRPALRETPRILHMQIPENDWARMGELDIAEQSGNR</sequence>
<name>A0A378WYW5_9NOCA</name>
<keyword evidence="2" id="KW-0503">Monooxygenase</keyword>
<dbReference type="InterPro" id="IPR050744">
    <property type="entry name" value="AI-2_Isomerase_LsrG"/>
</dbReference>